<gene>
    <name evidence="2" type="ORF">DFR70_13033</name>
</gene>
<protein>
    <submittedName>
        <fullName evidence="2">Uncharacterized protein</fullName>
    </submittedName>
</protein>
<organism evidence="2 3">
    <name type="scientific">Nocardia tenerifensis</name>
    <dbReference type="NCBI Taxonomy" id="228006"/>
    <lineage>
        <taxon>Bacteria</taxon>
        <taxon>Bacillati</taxon>
        <taxon>Actinomycetota</taxon>
        <taxon>Actinomycetes</taxon>
        <taxon>Mycobacteriales</taxon>
        <taxon>Nocardiaceae</taxon>
        <taxon>Nocardia</taxon>
    </lineage>
</organism>
<evidence type="ECO:0000313" key="2">
    <source>
        <dbReference type="EMBL" id="PXX52785.1"/>
    </source>
</evidence>
<reference evidence="2 3" key="1">
    <citation type="submission" date="2018-05" db="EMBL/GenBank/DDBJ databases">
        <title>Genomic Encyclopedia of Type Strains, Phase IV (KMG-IV): sequencing the most valuable type-strain genomes for metagenomic binning, comparative biology and taxonomic classification.</title>
        <authorList>
            <person name="Goeker M."/>
        </authorList>
    </citation>
    <scope>NUCLEOTIDE SEQUENCE [LARGE SCALE GENOMIC DNA]</scope>
    <source>
        <strain evidence="2 3">DSM 44704</strain>
    </source>
</reference>
<dbReference type="Proteomes" id="UP000247569">
    <property type="component" value="Unassembled WGS sequence"/>
</dbReference>
<keyword evidence="1" id="KW-0812">Transmembrane</keyword>
<dbReference type="RefSeq" id="WP_146251447.1">
    <property type="nucleotide sequence ID" value="NZ_QJKF01000030.1"/>
</dbReference>
<evidence type="ECO:0000313" key="3">
    <source>
        <dbReference type="Proteomes" id="UP000247569"/>
    </source>
</evidence>
<dbReference type="EMBL" id="QJKF01000030">
    <property type="protein sequence ID" value="PXX52785.1"/>
    <property type="molecule type" value="Genomic_DNA"/>
</dbReference>
<evidence type="ECO:0000256" key="1">
    <source>
        <dbReference type="SAM" id="Phobius"/>
    </source>
</evidence>
<name>A0A318JKE2_9NOCA</name>
<feature type="transmembrane region" description="Helical" evidence="1">
    <location>
        <begin position="17"/>
        <end position="39"/>
    </location>
</feature>
<keyword evidence="1" id="KW-1133">Transmembrane helix</keyword>
<comment type="caution">
    <text evidence="2">The sequence shown here is derived from an EMBL/GenBank/DDBJ whole genome shotgun (WGS) entry which is preliminary data.</text>
</comment>
<proteinExistence type="predicted"/>
<feature type="transmembrane region" description="Helical" evidence="1">
    <location>
        <begin position="45"/>
        <end position="65"/>
    </location>
</feature>
<sequence>MRDSDAYLWLHSVAGRFAVGVAMSGVGMLIGAVSGAYFFGQGTPASRVTVVATVAVTVVVGAWFHRSGALMAHDRRRELEDSSSSCR</sequence>
<keyword evidence="3" id="KW-1185">Reference proteome</keyword>
<accession>A0A318JKE2</accession>
<dbReference type="AlphaFoldDB" id="A0A318JKE2"/>
<keyword evidence="1" id="KW-0472">Membrane</keyword>